<keyword evidence="4" id="KW-0378">Hydrolase</keyword>
<evidence type="ECO:0000256" key="2">
    <source>
        <dbReference type="ARBA" id="ARBA00007749"/>
    </source>
</evidence>
<comment type="similarity">
    <text evidence="2">Belongs to the metallo-beta-lactamase superfamily.</text>
</comment>
<dbReference type="InterPro" id="IPR001279">
    <property type="entry name" value="Metallo-B-lactamas"/>
</dbReference>
<evidence type="ECO:0000313" key="8">
    <source>
        <dbReference type="Proteomes" id="UP000295701"/>
    </source>
</evidence>
<comment type="caution">
    <text evidence="7">The sequence shown here is derived from an EMBL/GenBank/DDBJ whole genome shotgun (WGS) entry which is preliminary data.</text>
</comment>
<keyword evidence="3" id="KW-0479">Metal-binding</keyword>
<comment type="cofactor">
    <cofactor evidence="1">
        <name>Zn(2+)</name>
        <dbReference type="ChEBI" id="CHEBI:29105"/>
    </cofactor>
</comment>
<feature type="domain" description="Metallo-beta-lactamase" evidence="6">
    <location>
        <begin position="70"/>
        <end position="278"/>
    </location>
</feature>
<evidence type="ECO:0000256" key="1">
    <source>
        <dbReference type="ARBA" id="ARBA00001947"/>
    </source>
</evidence>
<dbReference type="AlphaFoldDB" id="A0A4R6AE25"/>
<dbReference type="EMBL" id="SNAA01000006">
    <property type="protein sequence ID" value="TDL81194.1"/>
    <property type="molecule type" value="Genomic_DNA"/>
</dbReference>
<dbReference type="InterPro" id="IPR036866">
    <property type="entry name" value="RibonucZ/Hydroxyglut_hydro"/>
</dbReference>
<dbReference type="GO" id="GO:0046872">
    <property type="term" value="F:metal ion binding"/>
    <property type="evidence" value="ECO:0007669"/>
    <property type="project" value="UniProtKB-KW"/>
</dbReference>
<reference evidence="7 8" key="1">
    <citation type="submission" date="2019-03" db="EMBL/GenBank/DDBJ databases">
        <title>Primorskyibacter sp. SS33 isolated from sediments.</title>
        <authorList>
            <person name="Xunke S."/>
        </authorList>
    </citation>
    <scope>NUCLEOTIDE SEQUENCE [LARGE SCALE GENOMIC DNA]</scope>
    <source>
        <strain evidence="7 8">SS33</strain>
    </source>
</reference>
<dbReference type="SMART" id="SM00849">
    <property type="entry name" value="Lactamase_B"/>
    <property type="match status" value="1"/>
</dbReference>
<keyword evidence="5" id="KW-0862">Zinc</keyword>
<evidence type="ECO:0000256" key="3">
    <source>
        <dbReference type="ARBA" id="ARBA00022723"/>
    </source>
</evidence>
<dbReference type="InterPro" id="IPR051013">
    <property type="entry name" value="MBL_superfamily_lactonases"/>
</dbReference>
<keyword evidence="8" id="KW-1185">Reference proteome</keyword>
<dbReference type="PANTHER" id="PTHR42978:SF2">
    <property type="entry name" value="102 KBASES UNSTABLE REGION: FROM 1 TO 119443"/>
    <property type="match status" value="1"/>
</dbReference>
<dbReference type="Gene3D" id="3.60.15.10">
    <property type="entry name" value="Ribonuclease Z/Hydroxyacylglutathione hydrolase-like"/>
    <property type="match status" value="1"/>
</dbReference>
<gene>
    <name evidence="7" type="ORF">E2L08_07615</name>
</gene>
<name>A0A4R6AE25_9RHOB</name>
<dbReference type="GO" id="GO:0016787">
    <property type="term" value="F:hydrolase activity"/>
    <property type="evidence" value="ECO:0007669"/>
    <property type="project" value="UniProtKB-KW"/>
</dbReference>
<protein>
    <submittedName>
        <fullName evidence="7">N-acyl homoserine lactonase family protein</fullName>
    </submittedName>
</protein>
<evidence type="ECO:0000313" key="7">
    <source>
        <dbReference type="EMBL" id="TDL81194.1"/>
    </source>
</evidence>
<accession>A0A4R6AE25</accession>
<evidence type="ECO:0000259" key="6">
    <source>
        <dbReference type="SMART" id="SM00849"/>
    </source>
</evidence>
<dbReference type="CDD" id="cd07729">
    <property type="entry name" value="AHL_lactonase_MBL-fold"/>
    <property type="match status" value="1"/>
</dbReference>
<sequence length="294" mass="32471">MSLSTPRGLPTLGFGPSSRRATSISAWFAGRIEPVTTAVNRLFVLLCGFEIIPRTISTRGRGERILISVPITAYLLDTDHGWILFDAGLDEANLRDPARLATNFLLKGWDPPPVVQDHHEMEPQLKHIGIGFEDISAVILSHLHADHSGHIKRLGHADLYVQRREMEHAMSSVAGPAWFARDYDLPGLRWHLLDGDHRLMPGIDLLATPGHTPGHMSALLELPETGMVLLAGDVGDLMENFDEEILPGEASDDAEALASIRRINRLVEETDTTLMLTHDPNLLLGLRLAPDYYG</sequence>
<evidence type="ECO:0000256" key="4">
    <source>
        <dbReference type="ARBA" id="ARBA00022801"/>
    </source>
</evidence>
<dbReference type="Proteomes" id="UP000295701">
    <property type="component" value="Unassembled WGS sequence"/>
</dbReference>
<proteinExistence type="inferred from homology"/>
<dbReference type="Pfam" id="PF00753">
    <property type="entry name" value="Lactamase_B"/>
    <property type="match status" value="1"/>
</dbReference>
<dbReference type="PANTHER" id="PTHR42978">
    <property type="entry name" value="QUORUM-QUENCHING LACTONASE YTNP-RELATED-RELATED"/>
    <property type="match status" value="1"/>
</dbReference>
<dbReference type="OrthoDB" id="9773738at2"/>
<organism evidence="7 8">
    <name type="scientific">Palleronia sediminis</name>
    <dbReference type="NCBI Taxonomy" id="2547833"/>
    <lineage>
        <taxon>Bacteria</taxon>
        <taxon>Pseudomonadati</taxon>
        <taxon>Pseudomonadota</taxon>
        <taxon>Alphaproteobacteria</taxon>
        <taxon>Rhodobacterales</taxon>
        <taxon>Roseobacteraceae</taxon>
        <taxon>Palleronia</taxon>
    </lineage>
</organism>
<evidence type="ECO:0000256" key="5">
    <source>
        <dbReference type="ARBA" id="ARBA00022833"/>
    </source>
</evidence>
<dbReference type="SUPFAM" id="SSF56281">
    <property type="entry name" value="Metallo-hydrolase/oxidoreductase"/>
    <property type="match status" value="1"/>
</dbReference>